<protein>
    <submittedName>
        <fullName evidence="4">Acetyltransferase (GNAT) family protein</fullName>
    </submittedName>
</protein>
<dbReference type="RefSeq" id="WP_108386223.1">
    <property type="nucleotide sequence ID" value="NZ_QBUD01000004.1"/>
</dbReference>
<dbReference type="GO" id="GO:0016747">
    <property type="term" value="F:acyltransferase activity, transferring groups other than amino-acyl groups"/>
    <property type="evidence" value="ECO:0007669"/>
    <property type="project" value="InterPro"/>
</dbReference>
<dbReference type="Pfam" id="PF00583">
    <property type="entry name" value="Acetyltransf_1"/>
    <property type="match status" value="1"/>
</dbReference>
<keyword evidence="5" id="KW-1185">Reference proteome</keyword>
<dbReference type="EMBL" id="QBUD01000004">
    <property type="protein sequence ID" value="PUB15551.1"/>
    <property type="molecule type" value="Genomic_DNA"/>
</dbReference>
<proteinExistence type="predicted"/>
<evidence type="ECO:0000256" key="1">
    <source>
        <dbReference type="ARBA" id="ARBA00022679"/>
    </source>
</evidence>
<dbReference type="Proteomes" id="UP000244523">
    <property type="component" value="Unassembled WGS sequence"/>
</dbReference>
<organism evidence="4 5">
    <name type="scientific">Yoonia sediminilitoris</name>
    <dbReference type="NCBI Taxonomy" id="1286148"/>
    <lineage>
        <taxon>Bacteria</taxon>
        <taxon>Pseudomonadati</taxon>
        <taxon>Pseudomonadota</taxon>
        <taxon>Alphaproteobacteria</taxon>
        <taxon>Rhodobacterales</taxon>
        <taxon>Paracoccaceae</taxon>
        <taxon>Yoonia</taxon>
    </lineage>
</organism>
<dbReference type="Gene3D" id="3.40.630.30">
    <property type="match status" value="1"/>
</dbReference>
<dbReference type="PANTHER" id="PTHR43420:SF12">
    <property type="entry name" value="N-ACETYLTRANSFERASE DOMAIN-CONTAINING PROTEIN"/>
    <property type="match status" value="1"/>
</dbReference>
<evidence type="ECO:0000313" key="4">
    <source>
        <dbReference type="EMBL" id="PUB15551.1"/>
    </source>
</evidence>
<dbReference type="InterPro" id="IPR000182">
    <property type="entry name" value="GNAT_dom"/>
</dbReference>
<evidence type="ECO:0000313" key="5">
    <source>
        <dbReference type="Proteomes" id="UP000244523"/>
    </source>
</evidence>
<evidence type="ECO:0000256" key="2">
    <source>
        <dbReference type="ARBA" id="ARBA00023315"/>
    </source>
</evidence>
<dbReference type="SUPFAM" id="SSF55729">
    <property type="entry name" value="Acyl-CoA N-acyltransferases (Nat)"/>
    <property type="match status" value="1"/>
</dbReference>
<keyword evidence="2" id="KW-0012">Acyltransferase</keyword>
<dbReference type="OrthoDB" id="7301318at2"/>
<feature type="domain" description="N-acetyltransferase" evidence="3">
    <location>
        <begin position="94"/>
        <end position="241"/>
    </location>
</feature>
<gene>
    <name evidence="4" type="ORF">C8N45_104171</name>
</gene>
<name>A0A2T6KIR4_9RHOB</name>
<dbReference type="InterPro" id="IPR050680">
    <property type="entry name" value="YpeA/RimI_acetyltransf"/>
</dbReference>
<sequence>MTLPSAQKLYAIIDGTWPASAKQALGPWTVRLDDSGSSRVSAATAEAPATAEDMDHAAASMLEAGQNPLFMIREGEEWLDRALEAQGYVIKDPVNMYAARIEDIATERPPPITSFEVWPPLTVQNEIWEAGGIGFGRQAIMDRARPPKISLLGRLDDQPAGTAYVGMAADCVMIHALEIAKEHRRKGLAAHMTRAAAYWGISQGAKFITLVTTQNNGPANALYTSLGMEVVGQYHYRSLPE</sequence>
<comment type="caution">
    <text evidence="4">The sequence shown here is derived from an EMBL/GenBank/DDBJ whole genome shotgun (WGS) entry which is preliminary data.</text>
</comment>
<dbReference type="PROSITE" id="PS51186">
    <property type="entry name" value="GNAT"/>
    <property type="match status" value="1"/>
</dbReference>
<dbReference type="CDD" id="cd04301">
    <property type="entry name" value="NAT_SF"/>
    <property type="match status" value="1"/>
</dbReference>
<evidence type="ECO:0000259" key="3">
    <source>
        <dbReference type="PROSITE" id="PS51186"/>
    </source>
</evidence>
<dbReference type="PANTHER" id="PTHR43420">
    <property type="entry name" value="ACETYLTRANSFERASE"/>
    <property type="match status" value="1"/>
</dbReference>
<dbReference type="InterPro" id="IPR016181">
    <property type="entry name" value="Acyl_CoA_acyltransferase"/>
</dbReference>
<keyword evidence="1 4" id="KW-0808">Transferase</keyword>
<accession>A0A2T6KIR4</accession>
<dbReference type="AlphaFoldDB" id="A0A2T6KIR4"/>
<reference evidence="4 5" key="1">
    <citation type="submission" date="2018-04" db="EMBL/GenBank/DDBJ databases">
        <title>Genomic Encyclopedia of Archaeal and Bacterial Type Strains, Phase II (KMG-II): from individual species to whole genera.</title>
        <authorList>
            <person name="Goeker M."/>
        </authorList>
    </citation>
    <scope>NUCLEOTIDE SEQUENCE [LARGE SCALE GENOMIC DNA]</scope>
    <source>
        <strain evidence="4 5">DSM 29955</strain>
    </source>
</reference>